<evidence type="ECO:0000313" key="1">
    <source>
        <dbReference type="EMBL" id="KAI0040291.1"/>
    </source>
</evidence>
<gene>
    <name evidence="1" type="ORF">FA95DRAFT_1503081</name>
</gene>
<dbReference type="EMBL" id="MU276209">
    <property type="protein sequence ID" value="KAI0040291.1"/>
    <property type="molecule type" value="Genomic_DNA"/>
</dbReference>
<sequence>MTINLPSDEITAALVDALRLAVADKDNLTYSERPDWFPDGDWPGFERSIAVGHFNEDGDAPFRRDPETGVAHFPDGKEVQARLVGDGSSGRFETQYVTGADGEEQEVDRETATSGRPNFAVHEGCYRCLEAWLRVSGRSRNGLSFAGEFYELVNSRKGQVVEGWGLLLGLRYAGMHKTLNQFQDCVLGTMRPGVTHTSHALEAGLRAKDLMPAIVRDLRGWRFMRPDVWPEPPSRIPSIFTSYPVEPSDFLQQPTLLRIPHELLLIIVDHLHFAGFKALSATSKSVRAVISSPDVVNRFFRYRVVSPHGPLHWILPLPSVSMEVERCHFAAAKWISSENTQHFTGTRGPFDSPDFQYGPFVKACLARSNASMRNRERIWGMVKQVDTMWRAYRKHGYEVDRFFHD</sequence>
<reference evidence="1" key="1">
    <citation type="submission" date="2021-02" db="EMBL/GenBank/DDBJ databases">
        <authorList>
            <consortium name="DOE Joint Genome Institute"/>
            <person name="Ahrendt S."/>
            <person name="Looney B.P."/>
            <person name="Miyauchi S."/>
            <person name="Morin E."/>
            <person name="Drula E."/>
            <person name="Courty P.E."/>
            <person name="Chicoki N."/>
            <person name="Fauchery L."/>
            <person name="Kohler A."/>
            <person name="Kuo A."/>
            <person name="Labutti K."/>
            <person name="Pangilinan J."/>
            <person name="Lipzen A."/>
            <person name="Riley R."/>
            <person name="Andreopoulos W."/>
            <person name="He G."/>
            <person name="Johnson J."/>
            <person name="Barry K.W."/>
            <person name="Grigoriev I.V."/>
            <person name="Nagy L."/>
            <person name="Hibbett D."/>
            <person name="Henrissat B."/>
            <person name="Matheny P.B."/>
            <person name="Labbe J."/>
            <person name="Martin F."/>
        </authorList>
    </citation>
    <scope>NUCLEOTIDE SEQUENCE</scope>
    <source>
        <strain evidence="1">FP105234-sp</strain>
    </source>
</reference>
<comment type="caution">
    <text evidence="1">The sequence shown here is derived from an EMBL/GenBank/DDBJ whole genome shotgun (WGS) entry which is preliminary data.</text>
</comment>
<reference evidence="1" key="2">
    <citation type="journal article" date="2022" name="New Phytol.">
        <title>Evolutionary transition to the ectomycorrhizal habit in the genomes of a hyperdiverse lineage of mushroom-forming fungi.</title>
        <authorList>
            <person name="Looney B."/>
            <person name="Miyauchi S."/>
            <person name="Morin E."/>
            <person name="Drula E."/>
            <person name="Courty P.E."/>
            <person name="Kohler A."/>
            <person name="Kuo A."/>
            <person name="LaButti K."/>
            <person name="Pangilinan J."/>
            <person name="Lipzen A."/>
            <person name="Riley R."/>
            <person name="Andreopoulos W."/>
            <person name="He G."/>
            <person name="Johnson J."/>
            <person name="Nolan M."/>
            <person name="Tritt A."/>
            <person name="Barry K.W."/>
            <person name="Grigoriev I.V."/>
            <person name="Nagy L.G."/>
            <person name="Hibbett D."/>
            <person name="Henrissat B."/>
            <person name="Matheny P.B."/>
            <person name="Labbe J."/>
            <person name="Martin F.M."/>
        </authorList>
    </citation>
    <scope>NUCLEOTIDE SEQUENCE</scope>
    <source>
        <strain evidence="1">FP105234-sp</strain>
    </source>
</reference>
<keyword evidence="2" id="KW-1185">Reference proteome</keyword>
<dbReference type="Proteomes" id="UP000814033">
    <property type="component" value="Unassembled WGS sequence"/>
</dbReference>
<organism evidence="1 2">
    <name type="scientific">Auriscalpium vulgare</name>
    <dbReference type="NCBI Taxonomy" id="40419"/>
    <lineage>
        <taxon>Eukaryota</taxon>
        <taxon>Fungi</taxon>
        <taxon>Dikarya</taxon>
        <taxon>Basidiomycota</taxon>
        <taxon>Agaricomycotina</taxon>
        <taxon>Agaricomycetes</taxon>
        <taxon>Russulales</taxon>
        <taxon>Auriscalpiaceae</taxon>
        <taxon>Auriscalpium</taxon>
    </lineage>
</organism>
<protein>
    <submittedName>
        <fullName evidence="1">Uncharacterized protein</fullName>
    </submittedName>
</protein>
<accession>A0ACB8R9L8</accession>
<name>A0ACB8R9L8_9AGAM</name>
<evidence type="ECO:0000313" key="2">
    <source>
        <dbReference type="Proteomes" id="UP000814033"/>
    </source>
</evidence>
<proteinExistence type="predicted"/>